<keyword evidence="2" id="KW-1185">Reference proteome</keyword>
<dbReference type="Proteomes" id="UP000799291">
    <property type="component" value="Unassembled WGS sequence"/>
</dbReference>
<organism evidence="1 2">
    <name type="scientific">Lentithecium fluviatile CBS 122367</name>
    <dbReference type="NCBI Taxonomy" id="1168545"/>
    <lineage>
        <taxon>Eukaryota</taxon>
        <taxon>Fungi</taxon>
        <taxon>Dikarya</taxon>
        <taxon>Ascomycota</taxon>
        <taxon>Pezizomycotina</taxon>
        <taxon>Dothideomycetes</taxon>
        <taxon>Pleosporomycetidae</taxon>
        <taxon>Pleosporales</taxon>
        <taxon>Massarineae</taxon>
        <taxon>Lentitheciaceae</taxon>
        <taxon>Lentithecium</taxon>
    </lineage>
</organism>
<evidence type="ECO:0000313" key="2">
    <source>
        <dbReference type="Proteomes" id="UP000799291"/>
    </source>
</evidence>
<evidence type="ECO:0000313" key="1">
    <source>
        <dbReference type="EMBL" id="KAF2685865.1"/>
    </source>
</evidence>
<name>A0A6G1J6K2_9PLEO</name>
<gene>
    <name evidence="1" type="ORF">K458DRAFT_403201</name>
</gene>
<accession>A0A6G1J6K2</accession>
<sequence>MTPNYGPGFSRFDCLNHLRVVIGVRPALCAIYKSNAHFMFPFEAFAQKRNRVRESTLEFLNTPRPKFVGRLFMRRAPRLFCCVTETKSHRKISLCATLFCSAAQDPDYKRILLNCKCQSACAVNIKHMRFLAYVFGAPPCTTYQRRLRTFRCFPQELFVPQK</sequence>
<proteinExistence type="predicted"/>
<protein>
    <submittedName>
        <fullName evidence="1">Uncharacterized protein</fullName>
    </submittedName>
</protein>
<reference evidence="1" key="1">
    <citation type="journal article" date="2020" name="Stud. Mycol.">
        <title>101 Dothideomycetes genomes: a test case for predicting lifestyles and emergence of pathogens.</title>
        <authorList>
            <person name="Haridas S."/>
            <person name="Albert R."/>
            <person name="Binder M."/>
            <person name="Bloem J."/>
            <person name="Labutti K."/>
            <person name="Salamov A."/>
            <person name="Andreopoulos B."/>
            <person name="Baker S."/>
            <person name="Barry K."/>
            <person name="Bills G."/>
            <person name="Bluhm B."/>
            <person name="Cannon C."/>
            <person name="Castanera R."/>
            <person name="Culley D."/>
            <person name="Daum C."/>
            <person name="Ezra D."/>
            <person name="Gonzalez J."/>
            <person name="Henrissat B."/>
            <person name="Kuo A."/>
            <person name="Liang C."/>
            <person name="Lipzen A."/>
            <person name="Lutzoni F."/>
            <person name="Magnuson J."/>
            <person name="Mondo S."/>
            <person name="Nolan M."/>
            <person name="Ohm R."/>
            <person name="Pangilinan J."/>
            <person name="Park H.-J."/>
            <person name="Ramirez L."/>
            <person name="Alfaro M."/>
            <person name="Sun H."/>
            <person name="Tritt A."/>
            <person name="Yoshinaga Y."/>
            <person name="Zwiers L.-H."/>
            <person name="Turgeon B."/>
            <person name="Goodwin S."/>
            <person name="Spatafora J."/>
            <person name="Crous P."/>
            <person name="Grigoriev I."/>
        </authorList>
    </citation>
    <scope>NUCLEOTIDE SEQUENCE</scope>
    <source>
        <strain evidence="1">CBS 122367</strain>
    </source>
</reference>
<dbReference type="AlphaFoldDB" id="A0A6G1J6K2"/>
<dbReference type="EMBL" id="MU005578">
    <property type="protein sequence ID" value="KAF2685865.1"/>
    <property type="molecule type" value="Genomic_DNA"/>
</dbReference>